<proteinExistence type="predicted"/>
<reference evidence="1" key="2">
    <citation type="submission" date="2020-07" db="EMBL/GenBank/DDBJ databases">
        <authorList>
            <person name="Vera ALvarez R."/>
            <person name="Arias-Moreno D.M."/>
            <person name="Jimenez-Jacinto V."/>
            <person name="Jimenez-Bremont J.F."/>
            <person name="Swaminathan K."/>
            <person name="Moose S.P."/>
            <person name="Guerrero-Gonzalez M.L."/>
            <person name="Marino-Ramirez L."/>
            <person name="Landsman D."/>
            <person name="Rodriguez-Kessler M."/>
            <person name="Delgado-Sanchez P."/>
        </authorList>
    </citation>
    <scope>NUCLEOTIDE SEQUENCE</scope>
    <source>
        <tissue evidence="1">Cladode</tissue>
    </source>
</reference>
<name>A0A7C8YNH9_OPUST</name>
<sequence length="153" mass="17688">MKLRHYAPAAAGNNLKSLNTTAFPFIYVQLVQYRAVMLGNPPTKSLLVFPELGEHWIYVLKGSISLFSHFCSSYNNLSRYKYKKHDFGLFHSIDQTREKLWFITRKGTVSVGKPFQSDREFNITRSHYVLDFEILEFGRKSQLLNNSGILTSC</sequence>
<dbReference type="EMBL" id="GISG01040001">
    <property type="protein sequence ID" value="MBA4622732.1"/>
    <property type="molecule type" value="Transcribed_RNA"/>
</dbReference>
<dbReference type="AlphaFoldDB" id="A0A7C8YNH9"/>
<organism evidence="1">
    <name type="scientific">Opuntia streptacantha</name>
    <name type="common">Prickly pear cactus</name>
    <name type="synonym">Opuntia cardona</name>
    <dbReference type="NCBI Taxonomy" id="393608"/>
    <lineage>
        <taxon>Eukaryota</taxon>
        <taxon>Viridiplantae</taxon>
        <taxon>Streptophyta</taxon>
        <taxon>Embryophyta</taxon>
        <taxon>Tracheophyta</taxon>
        <taxon>Spermatophyta</taxon>
        <taxon>Magnoliopsida</taxon>
        <taxon>eudicotyledons</taxon>
        <taxon>Gunneridae</taxon>
        <taxon>Pentapetalae</taxon>
        <taxon>Caryophyllales</taxon>
        <taxon>Cactineae</taxon>
        <taxon>Cactaceae</taxon>
        <taxon>Opuntioideae</taxon>
        <taxon>Opuntia</taxon>
    </lineage>
</organism>
<reference evidence="1" key="1">
    <citation type="journal article" date="2013" name="J. Plant Res.">
        <title>Effect of fungi and light on seed germination of three Opuntia species from semiarid lands of central Mexico.</title>
        <authorList>
            <person name="Delgado-Sanchez P."/>
            <person name="Jimenez-Bremont J.F."/>
            <person name="Guerrero-Gonzalez Mde L."/>
            <person name="Flores J."/>
        </authorList>
    </citation>
    <scope>NUCLEOTIDE SEQUENCE</scope>
    <source>
        <tissue evidence="1">Cladode</tissue>
    </source>
</reference>
<evidence type="ECO:0000313" key="1">
    <source>
        <dbReference type="EMBL" id="MBA4622732.1"/>
    </source>
</evidence>
<protein>
    <submittedName>
        <fullName evidence="1">Uncharacterized protein</fullName>
    </submittedName>
</protein>
<dbReference type="EMBL" id="GISG01039997">
    <property type="protein sequence ID" value="MBA4622728.1"/>
    <property type="molecule type" value="Transcribed_RNA"/>
</dbReference>
<accession>A0A7C8YNH9</accession>